<proteinExistence type="predicted"/>
<comment type="caution">
    <text evidence="1">The sequence shown here is derived from an EMBL/GenBank/DDBJ whole genome shotgun (WGS) entry which is preliminary data.</text>
</comment>
<dbReference type="AlphaFoldDB" id="A0A8J5MMR3"/>
<dbReference type="EMBL" id="JAHLQT010037907">
    <property type="protein sequence ID" value="KAG7157176.1"/>
    <property type="molecule type" value="Genomic_DNA"/>
</dbReference>
<evidence type="ECO:0000313" key="2">
    <source>
        <dbReference type="Proteomes" id="UP000747542"/>
    </source>
</evidence>
<sequence>MTDILIVLWWHMTPGTPSIYFRPESRQGSKRASRCWNMEVMRTMLGSEVCVNILFVHAILGCDTTSSLYGVGKKIGLKLIHTTKVFLEQAQVFSKRDSTQADIIKAGESALVHIYKGLQGYT</sequence>
<reference evidence="1" key="1">
    <citation type="journal article" date="2021" name="Sci. Adv.">
        <title>The American lobster genome reveals insights on longevity, neural, and immune adaptations.</title>
        <authorList>
            <person name="Polinski J.M."/>
            <person name="Zimin A.V."/>
            <person name="Clark K.F."/>
            <person name="Kohn A.B."/>
            <person name="Sadowski N."/>
            <person name="Timp W."/>
            <person name="Ptitsyn A."/>
            <person name="Khanna P."/>
            <person name="Romanova D.Y."/>
            <person name="Williams P."/>
            <person name="Greenwood S.J."/>
            <person name="Moroz L.L."/>
            <person name="Walt D.R."/>
            <person name="Bodnar A.G."/>
        </authorList>
    </citation>
    <scope>NUCLEOTIDE SEQUENCE</scope>
    <source>
        <strain evidence="1">GMGI-L3</strain>
    </source>
</reference>
<evidence type="ECO:0000313" key="1">
    <source>
        <dbReference type="EMBL" id="KAG7157176.1"/>
    </source>
</evidence>
<organism evidence="1 2">
    <name type="scientific">Homarus americanus</name>
    <name type="common">American lobster</name>
    <dbReference type="NCBI Taxonomy" id="6706"/>
    <lineage>
        <taxon>Eukaryota</taxon>
        <taxon>Metazoa</taxon>
        <taxon>Ecdysozoa</taxon>
        <taxon>Arthropoda</taxon>
        <taxon>Crustacea</taxon>
        <taxon>Multicrustacea</taxon>
        <taxon>Malacostraca</taxon>
        <taxon>Eumalacostraca</taxon>
        <taxon>Eucarida</taxon>
        <taxon>Decapoda</taxon>
        <taxon>Pleocyemata</taxon>
        <taxon>Astacidea</taxon>
        <taxon>Nephropoidea</taxon>
        <taxon>Nephropidae</taxon>
        <taxon>Homarus</taxon>
    </lineage>
</organism>
<gene>
    <name evidence="1" type="ORF">Hamer_G010018</name>
</gene>
<name>A0A8J5MMR3_HOMAM</name>
<accession>A0A8J5MMR3</accession>
<dbReference type="Proteomes" id="UP000747542">
    <property type="component" value="Unassembled WGS sequence"/>
</dbReference>
<protein>
    <submittedName>
        <fullName evidence="1">Uncharacterized protein</fullName>
    </submittedName>
</protein>
<keyword evidence="2" id="KW-1185">Reference proteome</keyword>